<dbReference type="Proteomes" id="UP000310374">
    <property type="component" value="Unassembled WGS sequence"/>
</dbReference>
<proteinExistence type="predicted"/>
<feature type="signal peptide" evidence="3">
    <location>
        <begin position="1"/>
        <end position="17"/>
    </location>
</feature>
<evidence type="ECO:0000256" key="2">
    <source>
        <dbReference type="ARBA" id="ARBA00022801"/>
    </source>
</evidence>
<comment type="caution">
    <text evidence="4">The sequence shown here is derived from an EMBL/GenBank/DDBJ whole genome shotgun (WGS) entry which is preliminary data.</text>
</comment>
<accession>A0AB74JET5</accession>
<evidence type="ECO:0000313" key="4">
    <source>
        <dbReference type="EMBL" id="THX21668.1"/>
    </source>
</evidence>
<dbReference type="GO" id="GO:0004540">
    <property type="term" value="F:RNA nuclease activity"/>
    <property type="evidence" value="ECO:0007669"/>
    <property type="project" value="InterPro"/>
</dbReference>
<dbReference type="AlphaFoldDB" id="A0AB74JET5"/>
<reference evidence="4 5" key="1">
    <citation type="submission" date="2018-10" db="EMBL/GenBank/DDBJ databases">
        <title>Fifty Aureobasidium pullulans genomes reveal a recombining polyextremotolerant generalist.</title>
        <authorList>
            <person name="Gostincar C."/>
            <person name="Turk M."/>
            <person name="Zajc J."/>
            <person name="Gunde-Cimerman N."/>
        </authorList>
    </citation>
    <scope>NUCLEOTIDE SEQUENCE [LARGE SCALE GENOMIC DNA]</scope>
    <source>
        <strain evidence="4 5">EXF-10081</strain>
    </source>
</reference>
<sequence length="222" mass="24964">MKLFTALTLIYATLAAAAPSHLLLRDNKPPPPMMPVYISGLPSDNDDSNMKCVSSLIALGFFEVKQRDLRHAMEWGTNLRISKHYNGSKQKTILPASHIVADLSMSIENKYPHRWQNARDDTIVPLPLFRMSGICSPPGGGYFFEYPIIEDGFYDGEDDTLLFRAVFMITDTDPYKLQVNYCGTIWRNKKANGGYLSCDLEDFFAHMPLGREEANIESSLGS</sequence>
<dbReference type="GO" id="GO:0016787">
    <property type="term" value="F:hydrolase activity"/>
    <property type="evidence" value="ECO:0007669"/>
    <property type="project" value="UniProtKB-KW"/>
</dbReference>
<feature type="chain" id="PRO_5044504775" evidence="3">
    <location>
        <begin position="18"/>
        <end position="222"/>
    </location>
</feature>
<evidence type="ECO:0000256" key="3">
    <source>
        <dbReference type="SAM" id="SignalP"/>
    </source>
</evidence>
<dbReference type="GO" id="GO:0003723">
    <property type="term" value="F:RNA binding"/>
    <property type="evidence" value="ECO:0007669"/>
    <property type="project" value="InterPro"/>
</dbReference>
<keyword evidence="1" id="KW-0540">Nuclease</keyword>
<keyword evidence="3" id="KW-0732">Signal</keyword>
<dbReference type="Gene3D" id="3.10.450.30">
    <property type="entry name" value="Microbial ribonucleases"/>
    <property type="match status" value="1"/>
</dbReference>
<evidence type="ECO:0000313" key="5">
    <source>
        <dbReference type="Proteomes" id="UP000310374"/>
    </source>
</evidence>
<dbReference type="SUPFAM" id="SSF53933">
    <property type="entry name" value="Microbial ribonucleases"/>
    <property type="match status" value="1"/>
</dbReference>
<organism evidence="4 5">
    <name type="scientific">Aureobasidium pullulans</name>
    <name type="common">Black yeast</name>
    <name type="synonym">Pullularia pullulans</name>
    <dbReference type="NCBI Taxonomy" id="5580"/>
    <lineage>
        <taxon>Eukaryota</taxon>
        <taxon>Fungi</taxon>
        <taxon>Dikarya</taxon>
        <taxon>Ascomycota</taxon>
        <taxon>Pezizomycotina</taxon>
        <taxon>Dothideomycetes</taxon>
        <taxon>Dothideomycetidae</taxon>
        <taxon>Dothideales</taxon>
        <taxon>Saccotheciaceae</taxon>
        <taxon>Aureobasidium</taxon>
    </lineage>
</organism>
<dbReference type="EMBL" id="QZAT01000230">
    <property type="protein sequence ID" value="THX21668.1"/>
    <property type="molecule type" value="Genomic_DNA"/>
</dbReference>
<dbReference type="InterPro" id="IPR016191">
    <property type="entry name" value="Ribonuclease/ribotoxin"/>
</dbReference>
<keyword evidence="2" id="KW-0378">Hydrolase</keyword>
<protein>
    <submittedName>
        <fullName evidence="4">Uncharacterized protein</fullName>
    </submittedName>
</protein>
<evidence type="ECO:0000256" key="1">
    <source>
        <dbReference type="ARBA" id="ARBA00022722"/>
    </source>
</evidence>
<gene>
    <name evidence="4" type="ORF">D6D12_09853</name>
</gene>
<name>A0AB74JET5_AURPU</name>